<organism evidence="1">
    <name type="scientific">Arion vulgaris</name>
    <dbReference type="NCBI Taxonomy" id="1028688"/>
    <lineage>
        <taxon>Eukaryota</taxon>
        <taxon>Metazoa</taxon>
        <taxon>Spiralia</taxon>
        <taxon>Lophotrochozoa</taxon>
        <taxon>Mollusca</taxon>
        <taxon>Gastropoda</taxon>
        <taxon>Heterobranchia</taxon>
        <taxon>Euthyneura</taxon>
        <taxon>Panpulmonata</taxon>
        <taxon>Eupulmonata</taxon>
        <taxon>Stylommatophora</taxon>
        <taxon>Helicina</taxon>
        <taxon>Arionoidea</taxon>
        <taxon>Arionidae</taxon>
        <taxon>Arion</taxon>
    </lineage>
</organism>
<name>A0A0B6XZA9_9EUPU</name>
<accession>A0A0B6XZA9</accession>
<evidence type="ECO:0000313" key="1">
    <source>
        <dbReference type="EMBL" id="CEK48861.1"/>
    </source>
</evidence>
<dbReference type="EMBL" id="HACG01001996">
    <property type="protein sequence ID" value="CEK48861.1"/>
    <property type="molecule type" value="Transcribed_RNA"/>
</dbReference>
<protein>
    <submittedName>
        <fullName evidence="1">Uncharacterized protein</fullName>
    </submittedName>
</protein>
<sequence>MGNGLSGIKNLTTRGIEVVDRVIPDHIQTLNYDRGIDSRKRYFESSMRSMVSSASQARMQDFGLDKIDLRSQSTILSSIKNQRHILEVTLSEETRKEISTDFVAALSKLKSVGPLKKYLFWDFMEALVCPTILVPKWMNNGYATLKDKLQGDNIDITLRDMPALSLAKVVTSLEMAFWVASRLICCNELGENPEKITMLLNSVMGILRGYEDEGTYKVHKEKGIKVLLDLAARTPLGNEVDAAVASYLTSTFQAKEAANPTGLCNKLSELALKDTKDGKETSLAFKNLPTAIKEENASSKRQRIVINDFLLNHGCETRVESFIY</sequence>
<dbReference type="AlphaFoldDB" id="A0A0B6XZA9"/>
<proteinExistence type="predicted"/>
<gene>
    <name evidence="1" type="primary">ORF5420</name>
</gene>
<reference evidence="1" key="1">
    <citation type="submission" date="2014-12" db="EMBL/GenBank/DDBJ databases">
        <title>Insight into the proteome of Arion vulgaris.</title>
        <authorList>
            <person name="Aradska J."/>
            <person name="Bulat T."/>
            <person name="Smidak R."/>
            <person name="Sarate P."/>
            <person name="Gangsoo J."/>
            <person name="Sialana F."/>
            <person name="Bilban M."/>
            <person name="Lubec G."/>
        </authorList>
    </citation>
    <scope>NUCLEOTIDE SEQUENCE</scope>
    <source>
        <tissue evidence="1">Skin</tissue>
    </source>
</reference>